<feature type="domain" description="Gamma-glutamylcyclotransferase AIG2-like" evidence="4">
    <location>
        <begin position="10"/>
        <end position="114"/>
    </location>
</feature>
<accession>A0A517R9Y4</accession>
<evidence type="ECO:0000313" key="5">
    <source>
        <dbReference type="EMBL" id="QDT40685.1"/>
    </source>
</evidence>
<dbReference type="EMBL" id="CP036269">
    <property type="protein sequence ID" value="QDT40685.1"/>
    <property type="molecule type" value="Genomic_DNA"/>
</dbReference>
<dbReference type="GO" id="GO:0005829">
    <property type="term" value="C:cytosol"/>
    <property type="evidence" value="ECO:0007669"/>
    <property type="project" value="TreeGrafter"/>
</dbReference>
<dbReference type="InterPro" id="IPR013024">
    <property type="entry name" value="GGCT-like"/>
</dbReference>
<evidence type="ECO:0000259" key="4">
    <source>
        <dbReference type="Pfam" id="PF06094"/>
    </source>
</evidence>
<dbReference type="SUPFAM" id="SSF110857">
    <property type="entry name" value="Gamma-glutamyl cyclotransferase-like"/>
    <property type="match status" value="1"/>
</dbReference>
<comment type="similarity">
    <text evidence="1 3">Belongs to the gamma-glutamylcyclotransferase family.</text>
</comment>
<dbReference type="InterPro" id="IPR036568">
    <property type="entry name" value="GGCT-like_sf"/>
</dbReference>
<evidence type="ECO:0000256" key="2">
    <source>
        <dbReference type="PIRSR" id="PIRSR639126-1"/>
    </source>
</evidence>
<reference evidence="5 6" key="1">
    <citation type="submission" date="2019-02" db="EMBL/GenBank/DDBJ databases">
        <title>Deep-cultivation of Planctomycetes and their phenomic and genomic characterization uncovers novel biology.</title>
        <authorList>
            <person name="Wiegand S."/>
            <person name="Jogler M."/>
            <person name="Boedeker C."/>
            <person name="Pinto D."/>
            <person name="Vollmers J."/>
            <person name="Rivas-Marin E."/>
            <person name="Kohn T."/>
            <person name="Peeters S.H."/>
            <person name="Heuer A."/>
            <person name="Rast P."/>
            <person name="Oberbeckmann S."/>
            <person name="Bunk B."/>
            <person name="Jeske O."/>
            <person name="Meyerdierks A."/>
            <person name="Storesund J.E."/>
            <person name="Kallscheuer N."/>
            <person name="Luecker S."/>
            <person name="Lage O.M."/>
            <person name="Pohl T."/>
            <person name="Merkel B.J."/>
            <person name="Hornburger P."/>
            <person name="Mueller R.-W."/>
            <person name="Bruemmer F."/>
            <person name="Labrenz M."/>
            <person name="Spormann A.M."/>
            <person name="Op den Camp H."/>
            <person name="Overmann J."/>
            <person name="Amann R."/>
            <person name="Jetten M.S.M."/>
            <person name="Mascher T."/>
            <person name="Medema M.H."/>
            <person name="Devos D.P."/>
            <person name="Kaster A.-K."/>
            <person name="Ovreas L."/>
            <person name="Rohde M."/>
            <person name="Galperin M.Y."/>
            <person name="Jogler C."/>
        </authorList>
    </citation>
    <scope>NUCLEOTIDE SEQUENCE [LARGE SCALE GENOMIC DNA]</scope>
    <source>
        <strain evidence="5 6">Pan241w</strain>
    </source>
</reference>
<dbReference type="PANTHER" id="PTHR12510">
    <property type="entry name" value="TROPONIN C-AKIN-1 PROTEIN"/>
    <property type="match status" value="1"/>
</dbReference>
<dbReference type="AlphaFoldDB" id="A0A517R9Y4"/>
<name>A0A517R9Y4_9PLAN</name>
<evidence type="ECO:0000256" key="3">
    <source>
        <dbReference type="RuleBase" id="RU367036"/>
    </source>
</evidence>
<dbReference type="CDD" id="cd06661">
    <property type="entry name" value="GGCT_like"/>
    <property type="match status" value="1"/>
</dbReference>
<dbReference type="Proteomes" id="UP000317171">
    <property type="component" value="Chromosome"/>
</dbReference>
<dbReference type="GO" id="GO:0061929">
    <property type="term" value="F:gamma-glutamylaminecyclotransferase activity"/>
    <property type="evidence" value="ECO:0007669"/>
    <property type="project" value="InterPro"/>
</dbReference>
<keyword evidence="6" id="KW-1185">Reference proteome</keyword>
<dbReference type="Pfam" id="PF06094">
    <property type="entry name" value="GGACT"/>
    <property type="match status" value="1"/>
</dbReference>
<keyword evidence="5" id="KW-0808">Transferase</keyword>
<dbReference type="KEGG" id="gaz:Pan241w_07430"/>
<dbReference type="RefSeq" id="WP_145211044.1">
    <property type="nucleotide sequence ID" value="NZ_CP036269.1"/>
</dbReference>
<dbReference type="OrthoDB" id="8538589at2"/>
<gene>
    <name evidence="5" type="primary">ytfP</name>
    <name evidence="5" type="ORF">Pan241w_07430</name>
</gene>
<dbReference type="InterPro" id="IPR009288">
    <property type="entry name" value="AIG2-like_dom"/>
</dbReference>
<evidence type="ECO:0000256" key="1">
    <source>
        <dbReference type="ARBA" id="ARBA00008861"/>
    </source>
</evidence>
<dbReference type="GO" id="GO:0016740">
    <property type="term" value="F:transferase activity"/>
    <property type="evidence" value="ECO:0007669"/>
    <property type="project" value="UniProtKB-KW"/>
</dbReference>
<protein>
    <recommendedName>
        <fullName evidence="3">Gamma-glutamylcyclotransferase family protein</fullName>
    </recommendedName>
</protein>
<proteinExistence type="inferred from homology"/>
<dbReference type="Gene3D" id="3.10.490.10">
    <property type="entry name" value="Gamma-glutamyl cyclotransferase-like"/>
    <property type="match status" value="1"/>
</dbReference>
<feature type="active site" description="Proton acceptor" evidence="2">
    <location>
        <position position="81"/>
    </location>
</feature>
<dbReference type="PANTHER" id="PTHR12510:SF4">
    <property type="entry name" value="GAMMA-GLUTAMYLAMINECYCLOTRANSFERASE"/>
    <property type="match status" value="1"/>
</dbReference>
<sequence length="127" mass="14252">MMSPEPRTLIFVYGTLKRGFCRSHHLADQIFLETAHTIPGYTMYDCGDYPGLVIDPGNGVSIQGELWSVDGAGIARLDEVEGVSENWFSRQKIELQHPAVSETVHAYYFAGDVTRLPVYGDNWIKET</sequence>
<dbReference type="InterPro" id="IPR039126">
    <property type="entry name" value="GGACT"/>
</dbReference>
<organism evidence="5 6">
    <name type="scientific">Gimesia alba</name>
    <dbReference type="NCBI Taxonomy" id="2527973"/>
    <lineage>
        <taxon>Bacteria</taxon>
        <taxon>Pseudomonadati</taxon>
        <taxon>Planctomycetota</taxon>
        <taxon>Planctomycetia</taxon>
        <taxon>Planctomycetales</taxon>
        <taxon>Planctomycetaceae</taxon>
        <taxon>Gimesia</taxon>
    </lineage>
</organism>
<evidence type="ECO:0000313" key="6">
    <source>
        <dbReference type="Proteomes" id="UP000317171"/>
    </source>
</evidence>